<keyword evidence="3" id="KW-0540">Nuclease</keyword>
<dbReference type="GO" id="GO:0004519">
    <property type="term" value="F:endonuclease activity"/>
    <property type="evidence" value="ECO:0007669"/>
    <property type="project" value="UniProtKB-KW"/>
</dbReference>
<evidence type="ECO:0000256" key="4">
    <source>
        <dbReference type="ARBA" id="ARBA00022759"/>
    </source>
</evidence>
<feature type="region of interest" description="Disordered" evidence="7">
    <location>
        <begin position="1053"/>
        <end position="1148"/>
    </location>
</feature>
<dbReference type="InterPro" id="IPR016197">
    <property type="entry name" value="Chromo-like_dom_sf"/>
</dbReference>
<gene>
    <name evidence="9" type="ORF">RHS01_09000</name>
</gene>
<evidence type="ECO:0000313" key="10">
    <source>
        <dbReference type="Proteomes" id="UP000614334"/>
    </source>
</evidence>
<evidence type="ECO:0000256" key="5">
    <source>
        <dbReference type="ARBA" id="ARBA00022801"/>
    </source>
</evidence>
<sequence>MAPLAKRASGDTPFRWGGLEERAFREVIQLVEDYRDKHRVALKYGPNEDPIYLITDASLTGASGLVSQGREWQTALVAAFWSAKFTLAQQNYTVTEREALAIVASLDKFQPLLHGVKFEILTDHKALEYLMTQKTLNARQTRWLETINQFDCTIRYIEGTQNVLADALSRMYSNDKEGTVRAESEYLPEPDKDERPQRLHTCAREITQPVITGMAAKVAAESRATSEGVRRNPTRNRVAPKRGKHAEKSVGWDPDQRGEFELDAEPNENPPTSAELEGGRRPSITQTNTRGDWDPKDRSDHRHITQLVSEVDIMNAIAEGYRQDKEYERIVEEPSQYPQFKLRENLFIAPRIQEDIRIHAREPTLEGNGKGRETVLRSVRIMRVVQNVDTEAVRTIETPSDPAIPVGADRCRLLRAITRIHHFTRDLRHGLRSDRPPNVYDTPDPHEVGLHSARHGGTIHINLLANATQPNGNGDLIVIGIPPTDQRLNRKNDKMHVGHPTRFAINSARSETTGFSPFSLNYGRVPRPMLVRTETDMHGVREAARNIKYALMIAHDAIIGSRISQMVESNRHRRPSPFKEGDLVYVSTKNMRVPMGKPHKLLAQWIGPVVIDGVVKEGATYHVELPEDLRRRRIKAIFHALLLKPHIPYEDRRFPGRNYKQIASLEADDDEWAVEKIVGHRGKGSNAVFEIVWQTGDRTWETYRVVRHLEALKQYFKAIGVKRARDLPWAEGGDTPYDELSDSGSETLEGASIRMPTADAGDVVGTTTDNKTNHQRINRTSTTESILGYCGCSTPSHRPALKPSEPVTPKYSEEADEGAWGHARDISTITRTSVEGRWTCTKVLLASVFPKRPTLAWVNVRLTDYAQEGALDEEELNLAVAGQLPGEGASPPSGTEVNDEEESEYVPSIRPILGPLSDDATGSDRESTAEPTTPTGTGPEPEGRDRAPNQRSVVEGNRAIRTVENLISVTETLNERVKRTHQRVVDREWDIMEDMSRIVLRALRIGDKPRIGNASYPQELLRRAYPVPPYMPETTERAIDDLILGIEEHCVGEDKANSNDGSDGGPEPSATERDDPDVRDATDHVAKWTTLGPDVEMRNAGNGLKTLEPEQPCVSPRKLELKRSSVRRRSDRVERKGEGKGTGGDGEK</sequence>
<evidence type="ECO:0000259" key="8">
    <source>
        <dbReference type="Pfam" id="PF17917"/>
    </source>
</evidence>
<evidence type="ECO:0000256" key="1">
    <source>
        <dbReference type="ARBA" id="ARBA00022679"/>
    </source>
</evidence>
<dbReference type="InterPro" id="IPR041373">
    <property type="entry name" value="RT_RNaseH"/>
</dbReference>
<feature type="compositionally biased region" description="Low complexity" evidence="7">
    <location>
        <begin position="930"/>
        <end position="940"/>
    </location>
</feature>
<name>A0A8H7I4A0_9AGAM</name>
<evidence type="ECO:0000256" key="3">
    <source>
        <dbReference type="ARBA" id="ARBA00022722"/>
    </source>
</evidence>
<dbReference type="AlphaFoldDB" id="A0A8H7I4A0"/>
<dbReference type="Proteomes" id="UP000614334">
    <property type="component" value="Unassembled WGS sequence"/>
</dbReference>
<keyword evidence="1" id="KW-0808">Transferase</keyword>
<dbReference type="CDD" id="cd09274">
    <property type="entry name" value="RNase_HI_RT_Ty3"/>
    <property type="match status" value="1"/>
</dbReference>
<dbReference type="PANTHER" id="PTHR37984">
    <property type="entry name" value="PROTEIN CBG26694"/>
    <property type="match status" value="1"/>
</dbReference>
<keyword evidence="2" id="KW-0548">Nucleotidyltransferase</keyword>
<keyword evidence="5" id="KW-0378">Hydrolase</keyword>
<feature type="region of interest" description="Disordered" evidence="7">
    <location>
        <begin position="797"/>
        <end position="819"/>
    </location>
</feature>
<evidence type="ECO:0000256" key="6">
    <source>
        <dbReference type="ARBA" id="ARBA00022918"/>
    </source>
</evidence>
<evidence type="ECO:0000256" key="2">
    <source>
        <dbReference type="ARBA" id="ARBA00022695"/>
    </source>
</evidence>
<dbReference type="Pfam" id="PF17917">
    <property type="entry name" value="RT_RNaseH"/>
    <property type="match status" value="1"/>
</dbReference>
<comment type="caution">
    <text evidence="9">The sequence shown here is derived from an EMBL/GenBank/DDBJ whole genome shotgun (WGS) entry which is preliminary data.</text>
</comment>
<organism evidence="9 10">
    <name type="scientific">Rhizoctonia solani</name>
    <dbReference type="NCBI Taxonomy" id="456999"/>
    <lineage>
        <taxon>Eukaryota</taxon>
        <taxon>Fungi</taxon>
        <taxon>Dikarya</taxon>
        <taxon>Basidiomycota</taxon>
        <taxon>Agaricomycotina</taxon>
        <taxon>Agaricomycetes</taxon>
        <taxon>Cantharellales</taxon>
        <taxon>Ceratobasidiaceae</taxon>
        <taxon>Rhizoctonia</taxon>
    </lineage>
</organism>
<dbReference type="InterPro" id="IPR050951">
    <property type="entry name" value="Retrovirus_Pol_polyprotein"/>
</dbReference>
<dbReference type="SUPFAM" id="SSF54160">
    <property type="entry name" value="Chromo domain-like"/>
    <property type="match status" value="1"/>
</dbReference>
<dbReference type="EMBL" id="JACYCF010000019">
    <property type="protein sequence ID" value="KAF8750781.1"/>
    <property type="molecule type" value="Genomic_DNA"/>
</dbReference>
<feature type="compositionally biased region" description="Basic and acidic residues" evidence="7">
    <location>
        <begin position="246"/>
        <end position="260"/>
    </location>
</feature>
<feature type="compositionally biased region" description="Basic and acidic residues" evidence="7">
    <location>
        <begin position="1070"/>
        <end position="1086"/>
    </location>
</feature>
<dbReference type="GO" id="GO:0016787">
    <property type="term" value="F:hydrolase activity"/>
    <property type="evidence" value="ECO:0007669"/>
    <property type="project" value="UniProtKB-KW"/>
</dbReference>
<feature type="region of interest" description="Disordered" evidence="7">
    <location>
        <begin position="216"/>
        <end position="299"/>
    </location>
</feature>
<reference evidence="9" key="1">
    <citation type="submission" date="2020-09" db="EMBL/GenBank/DDBJ databases">
        <title>Comparative genome analyses of four rice-infecting Rhizoctonia solani isolates reveal extensive enrichment of homogalacturonan modification genes.</title>
        <authorList>
            <person name="Lee D.-Y."/>
            <person name="Jeon J."/>
            <person name="Kim K.-T."/>
            <person name="Cheong K."/>
            <person name="Song H."/>
            <person name="Choi G."/>
            <person name="Ko J."/>
            <person name="Opiyo S.O."/>
            <person name="Zuo S."/>
            <person name="Madhav S."/>
            <person name="Lee Y.-H."/>
            <person name="Wang G.-L."/>
        </authorList>
    </citation>
    <scope>NUCLEOTIDE SEQUENCE</scope>
    <source>
        <strain evidence="9">AG1-IA B2</strain>
    </source>
</reference>
<feature type="compositionally biased region" description="Basic residues" evidence="7">
    <location>
        <begin position="232"/>
        <end position="245"/>
    </location>
</feature>
<dbReference type="SUPFAM" id="SSF56672">
    <property type="entry name" value="DNA/RNA polymerases"/>
    <property type="match status" value="1"/>
</dbReference>
<evidence type="ECO:0000256" key="7">
    <source>
        <dbReference type="SAM" id="MobiDB-lite"/>
    </source>
</evidence>
<feature type="region of interest" description="Disordered" evidence="7">
    <location>
        <begin position="176"/>
        <end position="197"/>
    </location>
</feature>
<proteinExistence type="predicted"/>
<feature type="compositionally biased region" description="Basic and acidic residues" evidence="7">
    <location>
        <begin position="1131"/>
        <end position="1148"/>
    </location>
</feature>
<keyword evidence="4" id="KW-0255">Endonuclease</keyword>
<accession>A0A8H7I4A0</accession>
<dbReference type="PANTHER" id="PTHR37984:SF5">
    <property type="entry name" value="PROTEIN NYNRIN-LIKE"/>
    <property type="match status" value="1"/>
</dbReference>
<evidence type="ECO:0000313" key="9">
    <source>
        <dbReference type="EMBL" id="KAF8750781.1"/>
    </source>
</evidence>
<protein>
    <recommendedName>
        <fullName evidence="8">Reverse transcriptase RNase H-like domain-containing protein</fullName>
    </recommendedName>
</protein>
<dbReference type="GO" id="GO:0003964">
    <property type="term" value="F:RNA-directed DNA polymerase activity"/>
    <property type="evidence" value="ECO:0007669"/>
    <property type="project" value="UniProtKB-KW"/>
</dbReference>
<keyword evidence="6" id="KW-0695">RNA-directed DNA polymerase</keyword>
<dbReference type="InterPro" id="IPR043502">
    <property type="entry name" value="DNA/RNA_pol_sf"/>
</dbReference>
<feature type="domain" description="Reverse transcriptase RNase H-like" evidence="8">
    <location>
        <begin position="48"/>
        <end position="150"/>
    </location>
</feature>
<feature type="region of interest" description="Disordered" evidence="7">
    <location>
        <begin position="883"/>
        <end position="956"/>
    </location>
</feature>